<name>A0A6J1TJR5_FRAOC</name>
<protein>
    <submittedName>
        <fullName evidence="3">Uncharacterized protein LOC113217890</fullName>
    </submittedName>
</protein>
<dbReference type="PANTHER" id="PTHR11362:SF152">
    <property type="entry name" value="ODORANT-BINDING PROTEIN A5-LIKE PROTEIN"/>
    <property type="match status" value="1"/>
</dbReference>
<feature type="chain" id="PRO_5026755605" evidence="1">
    <location>
        <begin position="20"/>
        <end position="385"/>
    </location>
</feature>
<dbReference type="InterPro" id="IPR035810">
    <property type="entry name" value="PEBP_euk"/>
</dbReference>
<proteinExistence type="predicted"/>
<evidence type="ECO:0000313" key="3">
    <source>
        <dbReference type="RefSeq" id="XP_026293759.1"/>
    </source>
</evidence>
<keyword evidence="2" id="KW-1185">Reference proteome</keyword>
<evidence type="ECO:0000313" key="2">
    <source>
        <dbReference type="Proteomes" id="UP000504606"/>
    </source>
</evidence>
<dbReference type="InterPro" id="IPR008914">
    <property type="entry name" value="PEBP"/>
</dbReference>
<dbReference type="SUPFAM" id="SSF49777">
    <property type="entry name" value="PEBP-like"/>
    <property type="match status" value="2"/>
</dbReference>
<dbReference type="OrthoDB" id="2506647at2759"/>
<dbReference type="Gene3D" id="3.90.280.10">
    <property type="entry name" value="PEBP-like"/>
    <property type="match status" value="2"/>
</dbReference>
<dbReference type="Proteomes" id="UP000504606">
    <property type="component" value="Unplaced"/>
</dbReference>
<feature type="signal peptide" evidence="1">
    <location>
        <begin position="1"/>
        <end position="19"/>
    </location>
</feature>
<dbReference type="InterPro" id="IPR036610">
    <property type="entry name" value="PEBP-like_sf"/>
</dbReference>
<keyword evidence="1" id="KW-0732">Signal</keyword>
<dbReference type="KEGG" id="foc:113217890"/>
<dbReference type="AlphaFoldDB" id="A0A6J1TJR5"/>
<dbReference type="PANTHER" id="PTHR11362">
    <property type="entry name" value="PHOSPHATIDYLETHANOLAMINE-BINDING PROTEIN"/>
    <property type="match status" value="1"/>
</dbReference>
<dbReference type="Pfam" id="PF01161">
    <property type="entry name" value="PBP"/>
    <property type="match status" value="2"/>
</dbReference>
<reference evidence="3" key="1">
    <citation type="submission" date="2025-08" db="UniProtKB">
        <authorList>
            <consortium name="RefSeq"/>
        </authorList>
    </citation>
    <scope>IDENTIFICATION</scope>
    <source>
        <tissue evidence="3">Whole organism</tissue>
    </source>
</reference>
<sequence>MRLHAAVLAATFCLTFAAAENSYATGGVVPDVIDVAPPAKIEIVYPGELSVQYGNELNTTQVQKTPTFSWPVENGALYTLAMIDPDAPSRAKPRLREFLHFLVGNVPGTDISKGDMLAMYIGPAPPKDSGPHRYVFLAYKQPSHIRFDFEQLKDDSYAGRPKFSIRKFAAEYKLGSPVAGNYYQAQYDDSASKASKRGARANGPPAAAMEELAPGIVDVAPTKTIKVDYATGVSVDNGNELTPTQVQDQPSISWEAEDGALYFLAMIDPDAPSRQDPSVGEVIHWQVANVPGNDISKGDVKFEYRGSGAPKGTGLHRYIFLVFKQPGQLNLGQERVVKRSRKGRLNWSLRKFAKENNLGNPIAGNFFVAQWDEYVPIFAAMSTND</sequence>
<dbReference type="CDD" id="cd00866">
    <property type="entry name" value="PEBP_euk"/>
    <property type="match status" value="2"/>
</dbReference>
<gene>
    <name evidence="3" type="primary">LOC113217890</name>
</gene>
<dbReference type="RefSeq" id="XP_026293759.1">
    <property type="nucleotide sequence ID" value="XM_026437974.2"/>
</dbReference>
<evidence type="ECO:0000256" key="1">
    <source>
        <dbReference type="SAM" id="SignalP"/>
    </source>
</evidence>
<organism evidence="2 3">
    <name type="scientific">Frankliniella occidentalis</name>
    <name type="common">Western flower thrips</name>
    <name type="synonym">Euthrips occidentalis</name>
    <dbReference type="NCBI Taxonomy" id="133901"/>
    <lineage>
        <taxon>Eukaryota</taxon>
        <taxon>Metazoa</taxon>
        <taxon>Ecdysozoa</taxon>
        <taxon>Arthropoda</taxon>
        <taxon>Hexapoda</taxon>
        <taxon>Insecta</taxon>
        <taxon>Pterygota</taxon>
        <taxon>Neoptera</taxon>
        <taxon>Paraneoptera</taxon>
        <taxon>Thysanoptera</taxon>
        <taxon>Terebrantia</taxon>
        <taxon>Thripoidea</taxon>
        <taxon>Thripidae</taxon>
        <taxon>Frankliniella</taxon>
    </lineage>
</organism>
<accession>A0A6J1TJR5</accession>
<dbReference type="GeneID" id="113217890"/>